<dbReference type="PRINTS" id="PR00455">
    <property type="entry name" value="HTHTETR"/>
</dbReference>
<feature type="domain" description="HTH tetR-type" evidence="5">
    <location>
        <begin position="9"/>
        <end position="69"/>
    </location>
</feature>
<evidence type="ECO:0000256" key="4">
    <source>
        <dbReference type="PROSITE-ProRule" id="PRU00335"/>
    </source>
</evidence>
<dbReference type="Proteomes" id="UP000184123">
    <property type="component" value="Unassembled WGS sequence"/>
</dbReference>
<gene>
    <name evidence="6" type="ORF">HCU01_39670</name>
    <name evidence="7" type="ORF">SAMN05660971_01151</name>
</gene>
<dbReference type="InterPro" id="IPR001647">
    <property type="entry name" value="HTH_TetR"/>
</dbReference>
<evidence type="ECO:0000313" key="7">
    <source>
        <dbReference type="EMBL" id="SHL68319.1"/>
    </source>
</evidence>
<evidence type="ECO:0000256" key="3">
    <source>
        <dbReference type="ARBA" id="ARBA00023163"/>
    </source>
</evidence>
<dbReference type="RefSeq" id="WP_073434050.1">
    <property type="nucleotide sequence ID" value="NZ_BJXU01000183.1"/>
</dbReference>
<evidence type="ECO:0000313" key="8">
    <source>
        <dbReference type="Proteomes" id="UP000184123"/>
    </source>
</evidence>
<dbReference type="Pfam" id="PF00440">
    <property type="entry name" value="TetR_N"/>
    <property type="match status" value="1"/>
</dbReference>
<name>A0A1M7CNB2_9GAMM</name>
<reference evidence="7 8" key="1">
    <citation type="submission" date="2016-11" db="EMBL/GenBank/DDBJ databases">
        <authorList>
            <person name="Jaros S."/>
            <person name="Januszkiewicz K."/>
            <person name="Wedrychowicz H."/>
        </authorList>
    </citation>
    <scope>NUCLEOTIDE SEQUENCE [LARGE SCALE GENOMIC DNA]</scope>
    <source>
        <strain evidence="7 8">DSM 4740</strain>
    </source>
</reference>
<proteinExistence type="predicted"/>
<organism evidence="7 8">
    <name type="scientific">Halomonas cupida</name>
    <dbReference type="NCBI Taxonomy" id="44933"/>
    <lineage>
        <taxon>Bacteria</taxon>
        <taxon>Pseudomonadati</taxon>
        <taxon>Pseudomonadota</taxon>
        <taxon>Gammaproteobacteria</taxon>
        <taxon>Oceanospirillales</taxon>
        <taxon>Halomonadaceae</taxon>
        <taxon>Halomonas</taxon>
    </lineage>
</organism>
<dbReference type="InterPro" id="IPR023772">
    <property type="entry name" value="DNA-bd_HTH_TetR-type_CS"/>
</dbReference>
<dbReference type="STRING" id="44933.SAMN05660971_01151"/>
<accession>A0A1M7CNB2</accession>
<dbReference type="Proteomes" id="UP000321726">
    <property type="component" value="Unassembled WGS sequence"/>
</dbReference>
<keyword evidence="3" id="KW-0804">Transcription</keyword>
<dbReference type="PANTHER" id="PTHR30055">
    <property type="entry name" value="HTH-TYPE TRANSCRIPTIONAL REGULATOR RUTR"/>
    <property type="match status" value="1"/>
</dbReference>
<dbReference type="SUPFAM" id="SSF46689">
    <property type="entry name" value="Homeodomain-like"/>
    <property type="match status" value="1"/>
</dbReference>
<dbReference type="PROSITE" id="PS50977">
    <property type="entry name" value="HTH_TETR_2"/>
    <property type="match status" value="1"/>
</dbReference>
<dbReference type="InterPro" id="IPR009057">
    <property type="entry name" value="Homeodomain-like_sf"/>
</dbReference>
<dbReference type="InterPro" id="IPR050109">
    <property type="entry name" value="HTH-type_TetR-like_transc_reg"/>
</dbReference>
<evidence type="ECO:0000256" key="2">
    <source>
        <dbReference type="ARBA" id="ARBA00023125"/>
    </source>
</evidence>
<dbReference type="GO" id="GO:0003700">
    <property type="term" value="F:DNA-binding transcription factor activity"/>
    <property type="evidence" value="ECO:0007669"/>
    <property type="project" value="TreeGrafter"/>
</dbReference>
<dbReference type="EMBL" id="BJXU01000183">
    <property type="protein sequence ID" value="GEN26018.1"/>
    <property type="molecule type" value="Genomic_DNA"/>
</dbReference>
<protein>
    <submittedName>
        <fullName evidence="7">Transcriptional regulator, TetR family</fullName>
    </submittedName>
</protein>
<sequence length="200" mass="22980">MKWQQQKSLATREKVLRAALVCLERDGFHHLSLVRVASEAEVSKGALTHHFSSKDELITLAMEVLLDEFVQTLRASVDDVHAGRVSLDECLDGIWHFMSGQLYMVTLEIALKARHEAAFKSALTPLVQHFHAQLNDIWIRLFPDLTPERAQVLMNLTMNLLRGMGTQSVFREDPSYFNELLDTWKNILDQQLPRGKDHKY</sequence>
<keyword evidence="9" id="KW-1185">Reference proteome</keyword>
<dbReference type="AlphaFoldDB" id="A0A1M7CNB2"/>
<keyword evidence="1" id="KW-0805">Transcription regulation</keyword>
<evidence type="ECO:0000313" key="6">
    <source>
        <dbReference type="EMBL" id="GEN26018.1"/>
    </source>
</evidence>
<feature type="DNA-binding region" description="H-T-H motif" evidence="4">
    <location>
        <begin position="32"/>
        <end position="51"/>
    </location>
</feature>
<evidence type="ECO:0000259" key="5">
    <source>
        <dbReference type="PROSITE" id="PS50977"/>
    </source>
</evidence>
<dbReference type="EMBL" id="FRCA01000002">
    <property type="protein sequence ID" value="SHL68319.1"/>
    <property type="molecule type" value="Genomic_DNA"/>
</dbReference>
<dbReference type="Gene3D" id="1.10.357.10">
    <property type="entry name" value="Tetracycline Repressor, domain 2"/>
    <property type="match status" value="1"/>
</dbReference>
<dbReference type="GO" id="GO:0000976">
    <property type="term" value="F:transcription cis-regulatory region binding"/>
    <property type="evidence" value="ECO:0007669"/>
    <property type="project" value="TreeGrafter"/>
</dbReference>
<dbReference type="PROSITE" id="PS01081">
    <property type="entry name" value="HTH_TETR_1"/>
    <property type="match status" value="1"/>
</dbReference>
<keyword evidence="2 4" id="KW-0238">DNA-binding</keyword>
<dbReference type="PANTHER" id="PTHR30055:SF234">
    <property type="entry name" value="HTH-TYPE TRANSCRIPTIONAL REGULATOR BETI"/>
    <property type="match status" value="1"/>
</dbReference>
<dbReference type="OrthoDB" id="9809772at2"/>
<evidence type="ECO:0000256" key="1">
    <source>
        <dbReference type="ARBA" id="ARBA00023015"/>
    </source>
</evidence>
<evidence type="ECO:0000313" key="9">
    <source>
        <dbReference type="Proteomes" id="UP000321726"/>
    </source>
</evidence>
<reference evidence="6 9" key="2">
    <citation type="submission" date="2019-07" db="EMBL/GenBank/DDBJ databases">
        <title>Whole genome shotgun sequence of Halomonas cupida NBRC 102219.</title>
        <authorList>
            <person name="Hosoyama A."/>
            <person name="Uohara A."/>
            <person name="Ohji S."/>
            <person name="Ichikawa N."/>
        </authorList>
    </citation>
    <scope>NUCLEOTIDE SEQUENCE [LARGE SCALE GENOMIC DNA]</scope>
    <source>
        <strain evidence="6 9">NBRC 102219</strain>
    </source>
</reference>